<dbReference type="AlphaFoldDB" id="A0A5C6CH63"/>
<protein>
    <submittedName>
        <fullName evidence="1">Uncharacterized protein</fullName>
    </submittedName>
</protein>
<name>A0A5C6CH63_9BACT</name>
<proteinExistence type="predicted"/>
<dbReference type="EMBL" id="SJPT01000004">
    <property type="protein sequence ID" value="TWU23365.1"/>
    <property type="molecule type" value="Genomic_DNA"/>
</dbReference>
<accession>A0A5C6CH63</accession>
<comment type="caution">
    <text evidence="1">The sequence shown here is derived from an EMBL/GenBank/DDBJ whole genome shotgun (WGS) entry which is preliminary data.</text>
</comment>
<reference evidence="1 2" key="1">
    <citation type="submission" date="2019-02" db="EMBL/GenBank/DDBJ databases">
        <title>Deep-cultivation of Planctomycetes and their phenomic and genomic characterization uncovers novel biology.</title>
        <authorList>
            <person name="Wiegand S."/>
            <person name="Jogler M."/>
            <person name="Boedeker C."/>
            <person name="Pinto D."/>
            <person name="Vollmers J."/>
            <person name="Rivas-Marin E."/>
            <person name="Kohn T."/>
            <person name="Peeters S.H."/>
            <person name="Heuer A."/>
            <person name="Rast P."/>
            <person name="Oberbeckmann S."/>
            <person name="Bunk B."/>
            <person name="Jeske O."/>
            <person name="Meyerdierks A."/>
            <person name="Storesund J.E."/>
            <person name="Kallscheuer N."/>
            <person name="Luecker S."/>
            <person name="Lage O.M."/>
            <person name="Pohl T."/>
            <person name="Merkel B.J."/>
            <person name="Hornburger P."/>
            <person name="Mueller R.-W."/>
            <person name="Bruemmer F."/>
            <person name="Labrenz M."/>
            <person name="Spormann A.M."/>
            <person name="Op Den Camp H."/>
            <person name="Overmann J."/>
            <person name="Amann R."/>
            <person name="Jetten M.S.M."/>
            <person name="Mascher T."/>
            <person name="Medema M.H."/>
            <person name="Devos D.P."/>
            <person name="Kaster A.-K."/>
            <person name="Ovreas L."/>
            <person name="Rohde M."/>
            <person name="Galperin M.Y."/>
            <person name="Jogler C."/>
        </authorList>
    </citation>
    <scope>NUCLEOTIDE SEQUENCE [LARGE SCALE GENOMIC DNA]</scope>
    <source>
        <strain evidence="1 2">Pla52o</strain>
    </source>
</reference>
<organism evidence="1 2">
    <name type="scientific">Novipirellula galeiformis</name>
    <dbReference type="NCBI Taxonomy" id="2528004"/>
    <lineage>
        <taxon>Bacteria</taxon>
        <taxon>Pseudomonadati</taxon>
        <taxon>Planctomycetota</taxon>
        <taxon>Planctomycetia</taxon>
        <taxon>Pirellulales</taxon>
        <taxon>Pirellulaceae</taxon>
        <taxon>Novipirellula</taxon>
    </lineage>
</organism>
<evidence type="ECO:0000313" key="2">
    <source>
        <dbReference type="Proteomes" id="UP000316304"/>
    </source>
</evidence>
<sequence length="56" mass="6684">MALGFLFHRFVFPYVLKRIVGFGKVLYARAARFGIPNLEWQLQRRCPMHGSRMMLR</sequence>
<gene>
    <name evidence="1" type="ORF">Pla52o_29010</name>
</gene>
<dbReference type="Proteomes" id="UP000316304">
    <property type="component" value="Unassembled WGS sequence"/>
</dbReference>
<keyword evidence="2" id="KW-1185">Reference proteome</keyword>
<evidence type="ECO:0000313" key="1">
    <source>
        <dbReference type="EMBL" id="TWU23365.1"/>
    </source>
</evidence>